<keyword evidence="4" id="KW-0800">Toxin</keyword>
<evidence type="ECO:0000256" key="7">
    <source>
        <dbReference type="ARBA" id="ARBA00023026"/>
    </source>
</evidence>
<evidence type="ECO:0000256" key="6">
    <source>
        <dbReference type="ARBA" id="ARBA00022837"/>
    </source>
</evidence>
<feature type="domain" description="Haemolysin-type calcium binding-related" evidence="10">
    <location>
        <begin position="674"/>
        <end position="707"/>
    </location>
</feature>
<evidence type="ECO:0000256" key="8">
    <source>
        <dbReference type="ARBA" id="ARBA00023136"/>
    </source>
</evidence>
<dbReference type="InterPro" id="IPR003995">
    <property type="entry name" value="RTX_toxin_determinant-A"/>
</dbReference>
<proteinExistence type="predicted"/>
<dbReference type="PANTHER" id="PTHR38340">
    <property type="entry name" value="S-LAYER PROTEIN"/>
    <property type="match status" value="1"/>
</dbReference>
<keyword evidence="5" id="KW-0677">Repeat</keyword>
<dbReference type="Pfam" id="PF06594">
    <property type="entry name" value="HCBP_related"/>
    <property type="match status" value="5"/>
</dbReference>
<evidence type="ECO:0000313" key="11">
    <source>
        <dbReference type="EMBL" id="ASF44749.1"/>
    </source>
</evidence>
<evidence type="ECO:0000256" key="5">
    <source>
        <dbReference type="ARBA" id="ARBA00022737"/>
    </source>
</evidence>
<feature type="domain" description="Haemolysin-type calcium binding-related" evidence="10">
    <location>
        <begin position="244"/>
        <end position="278"/>
    </location>
</feature>
<dbReference type="GO" id="GO:0090729">
    <property type="term" value="F:toxin activity"/>
    <property type="evidence" value="ECO:0007669"/>
    <property type="project" value="UniProtKB-KW"/>
</dbReference>
<feature type="region of interest" description="Disordered" evidence="9">
    <location>
        <begin position="923"/>
        <end position="945"/>
    </location>
</feature>
<dbReference type="EMBL" id="CP022129">
    <property type="protein sequence ID" value="ASF44749.1"/>
    <property type="molecule type" value="Genomic_DNA"/>
</dbReference>
<comment type="subcellular location">
    <subcellularLocation>
        <location evidence="1">Membrane</location>
    </subcellularLocation>
    <subcellularLocation>
        <location evidence="2">Secreted</location>
    </subcellularLocation>
</comment>
<protein>
    <recommendedName>
        <fullName evidence="10">Haemolysin-type calcium binding-related domain-containing protein</fullName>
    </recommendedName>
</protein>
<evidence type="ECO:0000256" key="2">
    <source>
        <dbReference type="ARBA" id="ARBA00004613"/>
    </source>
</evidence>
<dbReference type="PRINTS" id="PR00313">
    <property type="entry name" value="CABNDNGRPT"/>
</dbReference>
<evidence type="ECO:0000313" key="12">
    <source>
        <dbReference type="Proteomes" id="UP000197019"/>
    </source>
</evidence>
<keyword evidence="7" id="KW-0843">Virulence</keyword>
<dbReference type="PANTHER" id="PTHR38340:SF1">
    <property type="entry name" value="S-LAYER PROTEIN"/>
    <property type="match status" value="1"/>
</dbReference>
<evidence type="ECO:0000256" key="4">
    <source>
        <dbReference type="ARBA" id="ARBA00022656"/>
    </source>
</evidence>
<organism evidence="11 12">
    <name type="scientific">Methylovulum psychrotolerans</name>
    <dbReference type="NCBI Taxonomy" id="1704499"/>
    <lineage>
        <taxon>Bacteria</taxon>
        <taxon>Pseudomonadati</taxon>
        <taxon>Pseudomonadota</taxon>
        <taxon>Gammaproteobacteria</taxon>
        <taxon>Methylococcales</taxon>
        <taxon>Methylococcaceae</taxon>
        <taxon>Methylovulum</taxon>
    </lineage>
</organism>
<name>A0A1Z4BU66_9GAMM</name>
<feature type="domain" description="Haemolysin-type calcium binding-related" evidence="10">
    <location>
        <begin position="383"/>
        <end position="420"/>
    </location>
</feature>
<feature type="domain" description="Haemolysin-type calcium binding-related" evidence="10">
    <location>
        <begin position="533"/>
        <end position="565"/>
    </location>
</feature>
<dbReference type="KEGG" id="mpsy:CEK71_00975"/>
<dbReference type="InterPro" id="IPR050557">
    <property type="entry name" value="RTX_toxin/Mannuronan_C5-epim"/>
</dbReference>
<dbReference type="PROSITE" id="PS00330">
    <property type="entry name" value="HEMOLYSIN_CALCIUM"/>
    <property type="match status" value="14"/>
</dbReference>
<evidence type="ECO:0000256" key="9">
    <source>
        <dbReference type="SAM" id="MobiDB-lite"/>
    </source>
</evidence>
<dbReference type="AlphaFoldDB" id="A0A1Z4BU66"/>
<keyword evidence="6" id="KW-0106">Calcium</keyword>
<reference evidence="11 12" key="1">
    <citation type="submission" date="2017-06" db="EMBL/GenBank/DDBJ databases">
        <title>Genome Sequencing of the methanotroph Methylovulum psychrotolerants str. HV10-M2 isolated from a high-altitude environment.</title>
        <authorList>
            <person name="Mateos-Rivera A."/>
        </authorList>
    </citation>
    <scope>NUCLEOTIDE SEQUENCE [LARGE SCALE GENOMIC DNA]</scope>
    <source>
        <strain evidence="11 12">HV10_M2</strain>
    </source>
</reference>
<dbReference type="Gene3D" id="2.150.10.10">
    <property type="entry name" value="Serralysin-like metalloprotease, C-terminal"/>
    <property type="match status" value="6"/>
</dbReference>
<evidence type="ECO:0000256" key="3">
    <source>
        <dbReference type="ARBA" id="ARBA00022525"/>
    </source>
</evidence>
<dbReference type="GO" id="GO:0005576">
    <property type="term" value="C:extracellular region"/>
    <property type="evidence" value="ECO:0007669"/>
    <property type="project" value="UniProtKB-SubCell"/>
</dbReference>
<dbReference type="GO" id="GO:0016020">
    <property type="term" value="C:membrane"/>
    <property type="evidence" value="ECO:0007669"/>
    <property type="project" value="UniProtKB-SubCell"/>
</dbReference>
<dbReference type="Proteomes" id="UP000197019">
    <property type="component" value="Chromosome"/>
</dbReference>
<dbReference type="InterPro" id="IPR010566">
    <property type="entry name" value="Haemolys_ca-bd"/>
</dbReference>
<dbReference type="SUPFAM" id="SSF51120">
    <property type="entry name" value="beta-Roll"/>
    <property type="match status" value="9"/>
</dbReference>
<dbReference type="OrthoDB" id="5192166at2"/>
<dbReference type="PRINTS" id="PR01488">
    <property type="entry name" value="RTXTOXINA"/>
</dbReference>
<dbReference type="Pfam" id="PF00353">
    <property type="entry name" value="HemolysinCabind"/>
    <property type="match status" value="11"/>
</dbReference>
<dbReference type="InterPro" id="IPR018511">
    <property type="entry name" value="Hemolysin-typ_Ca-bd_CS"/>
</dbReference>
<keyword evidence="8" id="KW-0472">Membrane</keyword>
<keyword evidence="3" id="KW-0964">Secreted</keyword>
<dbReference type="InterPro" id="IPR001343">
    <property type="entry name" value="Hemolysn_Ca-bd"/>
</dbReference>
<evidence type="ECO:0000256" key="1">
    <source>
        <dbReference type="ARBA" id="ARBA00004370"/>
    </source>
</evidence>
<dbReference type="RefSeq" id="WP_088617632.1">
    <property type="nucleotide sequence ID" value="NZ_CP022129.1"/>
</dbReference>
<dbReference type="GO" id="GO:0005509">
    <property type="term" value="F:calcium ion binding"/>
    <property type="evidence" value="ECO:0007669"/>
    <property type="project" value="InterPro"/>
</dbReference>
<accession>A0A1Z4BU66</accession>
<gene>
    <name evidence="11" type="ORF">CEK71_00975</name>
</gene>
<evidence type="ECO:0000259" key="10">
    <source>
        <dbReference type="Pfam" id="PF06594"/>
    </source>
</evidence>
<keyword evidence="12" id="KW-1185">Reference proteome</keyword>
<feature type="domain" description="Haemolysin-type calcium binding-related" evidence="10">
    <location>
        <begin position="112"/>
        <end position="137"/>
    </location>
</feature>
<sequence>MATYNGDNNDNFYDGTAQDDFIYGYGGNDSLWGNDGNDTINGGTGDDTLGGMGGNDTYLIAKNDGMDDIYDNGGVDVVKFTDLASTGITQVSRVAGLDLQLNYGGNSQLYFWNYFDSADYHIEQFQFSDGVVWGWADIKAHISLAGTNGNDSLNGYDDSDDHLSGLAGNDWLFGYAGNDTLNGGTGNDYLEGGQGNDTYLFAKNDGADTLYDEGGADVVKFTDVTASGITQVSRITYNSTASLQLNYSGGQLTIQGYFDSADNRIEQFQFSDGTVWGWTEIKAKVLQGTAGNDWLYGYDDSDDTLNGLAGNDYLSGGQGNDTLNGGSGNDTLYGGLGNDTYLFAKNDGADTLYDEGGADVVKFTDVAASGVTQVSRTNYNGNDLLLSYSGSQLTVYSYFASANTRIEQIQFSDGTVWGWTDITAKFLHATSGNDTLYGFDGGDDTLNGLAGNDTLYGYGGNDTLNGGTGNDYLNGGSGNDTYLFAKNDGVDTLYDESGTDTVKFTNLLATDISVSRIDYNGYYPGNTLLLTYSGGQLTVEYYFYSTNNRIGQFQFSDGTVWGWADIKTHISLTGTSGDDQLYGYDDSNDTLNGLAGNDTLYGYVGNDTLNGGTGNDTLIGGSGNDTYLFAKNDGADTLYDESGTDTIKFTNLLATDISQVSRIGYDGSGLLLAYSGGQLTVHNCFSSTAALIEQFQFSDGTVWSWADIKAKALQGTAGNDTLYGYNDSNDTLNGLAGNDILYGYAGDDSLNGGTGNDVLVGGTGNDSYWLDSAADKVLEYGGDGIDSVYSSVGWRLSANVENLTLLAGAAFAVGNGLDNTLTGNAANNILQGGDGNDSLNGGDGNDNLRGDGGNDILNGGNGVDIANYENASAGVAVNLSLTTAQNTLGAGTDTLSNIEIVNGSAYNDTLTGSTANNVLDGGAGNDSLNGGDGDDSLRGDAGNDSINGGNGVDTVHYATATAGVVVNLGLTGAQNTGGAGIDTLSNIENLNGSAYNDTLTGSAANNSLWGGTGNDVLNGGLGNDVLAGGLGQDRFVFSSALGLGNTDTVTDFTVADDTIQLAHGIFTALDTGTLAADQFKIFGAGAVEDSNDHILYNSTSGGLFYDSDGSGKAAVVLVALLGKGLAMTSADFLVV</sequence>
<dbReference type="InterPro" id="IPR011049">
    <property type="entry name" value="Serralysin-like_metalloprot_C"/>
</dbReference>